<name>A0A7Z0IU90_9ACTN</name>
<accession>A0A7Z0IU90</accession>
<organism evidence="4 5">
    <name type="scientific">Nocardioides panzhihuensis</name>
    <dbReference type="NCBI Taxonomy" id="860243"/>
    <lineage>
        <taxon>Bacteria</taxon>
        <taxon>Bacillati</taxon>
        <taxon>Actinomycetota</taxon>
        <taxon>Actinomycetes</taxon>
        <taxon>Propionibacteriales</taxon>
        <taxon>Nocardioidaceae</taxon>
        <taxon>Nocardioides</taxon>
    </lineage>
</organism>
<dbReference type="Pfam" id="PF13561">
    <property type="entry name" value="adh_short_C2"/>
    <property type="match status" value="1"/>
</dbReference>
<dbReference type="RefSeq" id="WP_343051750.1">
    <property type="nucleotide sequence ID" value="NZ_JACBZR010000001.1"/>
</dbReference>
<proteinExistence type="inferred from homology"/>
<evidence type="ECO:0000259" key="3">
    <source>
        <dbReference type="SMART" id="SM00822"/>
    </source>
</evidence>
<comment type="similarity">
    <text evidence="1">Belongs to the short-chain dehydrogenases/reductases (SDR) family.</text>
</comment>
<dbReference type="PANTHER" id="PTHR43639:SF1">
    <property type="entry name" value="SHORT-CHAIN DEHYDROGENASE_REDUCTASE FAMILY PROTEIN"/>
    <property type="match status" value="1"/>
</dbReference>
<dbReference type="PANTHER" id="PTHR43639">
    <property type="entry name" value="OXIDOREDUCTASE, SHORT-CHAIN DEHYDROGENASE/REDUCTASE FAMILY (AFU_ORTHOLOGUE AFUA_5G02870)"/>
    <property type="match status" value="1"/>
</dbReference>
<evidence type="ECO:0000256" key="2">
    <source>
        <dbReference type="ARBA" id="ARBA00023002"/>
    </source>
</evidence>
<dbReference type="GO" id="GO:0016491">
    <property type="term" value="F:oxidoreductase activity"/>
    <property type="evidence" value="ECO:0007669"/>
    <property type="project" value="UniProtKB-KW"/>
</dbReference>
<sequence length="250" mass="25453">MATLKNKVALITGGSRGLGAATARALAADGADIAITYVSSKEKAAAVVDELTALGVRARAFHNDQADTGAAPGLIVNVVEHFGGLDILVNNAAISVEQGVAVDSPDADIDEWDRMHATNYTGVIAVTRAATKVLRDGGRIVTVSSGVAARTGVPGLADYAATKAGIAAYTRGIARDLAPRGITANVIQAGLMETGMAPPDPETLAALTSSLAIQRQGRPEEQAEGIRFLVSPTASYITGAVLDTNGGYTA</sequence>
<evidence type="ECO:0000256" key="1">
    <source>
        <dbReference type="ARBA" id="ARBA00006484"/>
    </source>
</evidence>
<reference evidence="4 5" key="1">
    <citation type="submission" date="2020-07" db="EMBL/GenBank/DDBJ databases">
        <title>Sequencing the genomes of 1000 actinobacteria strains.</title>
        <authorList>
            <person name="Klenk H.-P."/>
        </authorList>
    </citation>
    <scope>NUCLEOTIDE SEQUENCE [LARGE SCALE GENOMIC DNA]</scope>
    <source>
        <strain evidence="4 5">DSM 26487</strain>
    </source>
</reference>
<feature type="domain" description="Ketoreductase" evidence="3">
    <location>
        <begin position="7"/>
        <end position="195"/>
    </location>
</feature>
<protein>
    <submittedName>
        <fullName evidence="4">NAD(P)-dependent dehydrogenase (Short-subunit alcohol dehydrogenase family)</fullName>
    </submittedName>
</protein>
<dbReference type="Proteomes" id="UP000564496">
    <property type="component" value="Unassembled WGS sequence"/>
</dbReference>
<keyword evidence="5" id="KW-1185">Reference proteome</keyword>
<dbReference type="InterPro" id="IPR057326">
    <property type="entry name" value="KR_dom"/>
</dbReference>
<dbReference type="PRINTS" id="PR00081">
    <property type="entry name" value="GDHRDH"/>
</dbReference>
<dbReference type="SMART" id="SM00822">
    <property type="entry name" value="PKS_KR"/>
    <property type="match status" value="1"/>
</dbReference>
<evidence type="ECO:0000313" key="4">
    <source>
        <dbReference type="EMBL" id="NYI79969.1"/>
    </source>
</evidence>
<dbReference type="EMBL" id="JACBZR010000001">
    <property type="protein sequence ID" value="NYI79969.1"/>
    <property type="molecule type" value="Genomic_DNA"/>
</dbReference>
<dbReference type="AlphaFoldDB" id="A0A7Z0IU90"/>
<dbReference type="FunFam" id="3.40.50.720:FF:000084">
    <property type="entry name" value="Short-chain dehydrogenase reductase"/>
    <property type="match status" value="1"/>
</dbReference>
<dbReference type="PRINTS" id="PR00080">
    <property type="entry name" value="SDRFAMILY"/>
</dbReference>
<evidence type="ECO:0000313" key="5">
    <source>
        <dbReference type="Proteomes" id="UP000564496"/>
    </source>
</evidence>
<dbReference type="InterPro" id="IPR002347">
    <property type="entry name" value="SDR_fam"/>
</dbReference>
<dbReference type="Gene3D" id="3.40.50.720">
    <property type="entry name" value="NAD(P)-binding Rossmann-like Domain"/>
    <property type="match status" value="1"/>
</dbReference>
<keyword evidence="2" id="KW-0560">Oxidoreductase</keyword>
<comment type="caution">
    <text evidence="4">The sequence shown here is derived from an EMBL/GenBank/DDBJ whole genome shotgun (WGS) entry which is preliminary data.</text>
</comment>
<dbReference type="SUPFAM" id="SSF51735">
    <property type="entry name" value="NAD(P)-binding Rossmann-fold domains"/>
    <property type="match status" value="1"/>
</dbReference>
<gene>
    <name evidence="4" type="ORF">BJ988_004617</name>
</gene>
<dbReference type="InterPro" id="IPR036291">
    <property type="entry name" value="NAD(P)-bd_dom_sf"/>
</dbReference>